<protein>
    <submittedName>
        <fullName evidence="3">Uncharacterized protein</fullName>
    </submittedName>
</protein>
<keyword evidence="2" id="KW-0812">Transmembrane</keyword>
<keyword evidence="2" id="KW-1133">Transmembrane helix</keyword>
<evidence type="ECO:0000313" key="3">
    <source>
        <dbReference type="EMBL" id="CAJ0575155.1"/>
    </source>
</evidence>
<dbReference type="PANTHER" id="PTHR24224:SF37">
    <property type="entry name" value="G-PROTEIN COUPLED RECEPTORS FAMILY 1 PROFILE DOMAIN-CONTAINING PROTEIN"/>
    <property type="match status" value="1"/>
</dbReference>
<feature type="non-terminal residue" evidence="3">
    <location>
        <position position="1"/>
    </location>
</feature>
<organism evidence="3 4">
    <name type="scientific">Mesorhabditis spiculigera</name>
    <dbReference type="NCBI Taxonomy" id="96644"/>
    <lineage>
        <taxon>Eukaryota</taxon>
        <taxon>Metazoa</taxon>
        <taxon>Ecdysozoa</taxon>
        <taxon>Nematoda</taxon>
        <taxon>Chromadorea</taxon>
        <taxon>Rhabditida</taxon>
        <taxon>Rhabditina</taxon>
        <taxon>Rhabditomorpha</taxon>
        <taxon>Rhabditoidea</taxon>
        <taxon>Rhabditidae</taxon>
        <taxon>Mesorhabditinae</taxon>
        <taxon>Mesorhabditis</taxon>
    </lineage>
</organism>
<sequence>MEHDYNEQDNYTDYQARQQRALCRWLLIALVCVLLNTPENTLRLITLFGMPDFQNSGWHLSARMLAQALYFSQFAFNAIYLALFVYDKSSRSKHVHDGSNYNSHAIHLIFAEAFMQHFAAHATSPRSKRAKMVLPPLLRSRRASTCCESPPHQPRVHKMSQTHRLHPQLSLTTSRSYVEIPQSQIAELHRSISEN</sequence>
<proteinExistence type="predicted"/>
<reference evidence="3" key="1">
    <citation type="submission" date="2023-06" db="EMBL/GenBank/DDBJ databases">
        <authorList>
            <person name="Delattre M."/>
        </authorList>
    </citation>
    <scope>NUCLEOTIDE SEQUENCE</scope>
    <source>
        <strain evidence="3">AF72</strain>
    </source>
</reference>
<dbReference type="AlphaFoldDB" id="A0AA36CVJ8"/>
<evidence type="ECO:0000256" key="1">
    <source>
        <dbReference type="SAM" id="MobiDB-lite"/>
    </source>
</evidence>
<evidence type="ECO:0000256" key="2">
    <source>
        <dbReference type="SAM" id="Phobius"/>
    </source>
</evidence>
<keyword evidence="4" id="KW-1185">Reference proteome</keyword>
<accession>A0AA36CVJ8</accession>
<feature type="transmembrane region" description="Helical" evidence="2">
    <location>
        <begin position="21"/>
        <end position="38"/>
    </location>
</feature>
<dbReference type="Proteomes" id="UP001177023">
    <property type="component" value="Unassembled WGS sequence"/>
</dbReference>
<evidence type="ECO:0000313" key="4">
    <source>
        <dbReference type="Proteomes" id="UP001177023"/>
    </source>
</evidence>
<dbReference type="InterPro" id="IPR052665">
    <property type="entry name" value="Neuropeptide-GPCR"/>
</dbReference>
<feature type="compositionally biased region" description="Basic residues" evidence="1">
    <location>
        <begin position="154"/>
        <end position="163"/>
    </location>
</feature>
<feature type="region of interest" description="Disordered" evidence="1">
    <location>
        <begin position="144"/>
        <end position="163"/>
    </location>
</feature>
<comment type="caution">
    <text evidence="3">The sequence shown here is derived from an EMBL/GenBank/DDBJ whole genome shotgun (WGS) entry which is preliminary data.</text>
</comment>
<dbReference type="GO" id="GO:0016020">
    <property type="term" value="C:membrane"/>
    <property type="evidence" value="ECO:0007669"/>
    <property type="project" value="TreeGrafter"/>
</dbReference>
<gene>
    <name evidence="3" type="ORF">MSPICULIGERA_LOCUS13471</name>
</gene>
<dbReference type="EMBL" id="CATQJA010002636">
    <property type="protein sequence ID" value="CAJ0575155.1"/>
    <property type="molecule type" value="Genomic_DNA"/>
</dbReference>
<keyword evidence="2" id="KW-0472">Membrane</keyword>
<dbReference type="PANTHER" id="PTHR24224">
    <property type="entry name" value="CARDIOACCELERATORY PEPTIDE RECEPTOR-RELATED"/>
    <property type="match status" value="1"/>
</dbReference>
<name>A0AA36CVJ8_9BILA</name>
<feature type="transmembrane region" description="Helical" evidence="2">
    <location>
        <begin position="68"/>
        <end position="86"/>
    </location>
</feature>